<dbReference type="RefSeq" id="WP_038676370.1">
    <property type="nucleotide sequence ID" value="NZ_BJMC01000005.1"/>
</dbReference>
<organism evidence="1 2">
    <name type="scientific">Nocardioides simplex</name>
    <name type="common">Arthrobacter simplex</name>
    <dbReference type="NCBI Taxonomy" id="2045"/>
    <lineage>
        <taxon>Bacteria</taxon>
        <taxon>Bacillati</taxon>
        <taxon>Actinomycetota</taxon>
        <taxon>Actinomycetes</taxon>
        <taxon>Propionibacteriales</taxon>
        <taxon>Nocardioidaceae</taxon>
        <taxon>Pimelobacter</taxon>
    </lineage>
</organism>
<reference evidence="1 2" key="1">
    <citation type="journal article" date="2015" name="Genome Announc.">
        <title>Complete Genome Sequence of Steroid-Transforming Nocardioides simplex VKM Ac-2033D.</title>
        <authorList>
            <person name="Shtratnikova V.Y."/>
            <person name="Schelkunov M.I."/>
            <person name="Pekov Y.A."/>
            <person name="Fokina V.V."/>
            <person name="Logacheva M.D."/>
            <person name="Sokolov S.L."/>
            <person name="Bragin E.Y."/>
            <person name="Ashapkin V.V."/>
            <person name="Donova M.V."/>
        </authorList>
    </citation>
    <scope>NUCLEOTIDE SEQUENCE [LARGE SCALE GENOMIC DNA]</scope>
    <source>
        <strain evidence="1 2">VKM Ac-2033D</strain>
    </source>
</reference>
<keyword evidence="2" id="KW-1185">Reference proteome</keyword>
<dbReference type="AlphaFoldDB" id="A0A0A1DHA3"/>
<sequence length="627" mass="63516">MADATTVRAALVLLLSWGPAVPGLALSFGAPESLEAVGTFSVALAFGGAAALLVAVRGAAVRGGLLVVPTFVVAAVGAGASTLAAGLRSRGAGDGVGLDLLEVAWMPGGLTIASVLSAAVLTGSRALLGVGAVVAGGVAATTVAEMRLQRDVPLDLALWAVWLGLGFASGVVVAVVARRRRPPERQIAVWLALAHAAVLLCAAGAYVVDDASGTSSTSATFAATFLPAAVTFAAAAFLLTALTGDSAAVAPALARVTVWVLLIAALLVAYGAVAALAAKVAPLTPTSGGMIAVVVLAVGVGPTRRWVQRAVDQLLYGGSADPSALLRKVSEEVAAGAEGAGSLDALAEALRRSLRLGGVAIRSAAPGGPAVVAGTVDPASSVSLELVAANGPCGVVEMSAEWGRDVEMRTLAALRRIGGVLTVAVRLAEVNDDLLEARRRASEIAASERNLARTEIEATVEPMLVRIRDDLGGVAHGDDPADQLDRAGTALRAATNHVRDLARTLLPGSLDAGDLPGALGELAARFDVPVLRADVAHAPERPEVVYHLVAEAVLRARRDGGIERVEVAVGPPDRWTLRLVGDPVRTTPLRAALLERAADAGYGHHGPDGTDGPDDSTALHLVRSESR</sequence>
<name>A0A0A1DHA3_NOCSI</name>
<evidence type="ECO:0000313" key="2">
    <source>
        <dbReference type="Proteomes" id="UP000030300"/>
    </source>
</evidence>
<dbReference type="Proteomes" id="UP000030300">
    <property type="component" value="Chromosome"/>
</dbReference>
<dbReference type="HOGENOM" id="CLU_436040_0_0_11"/>
<protein>
    <submittedName>
        <fullName evidence="1">Putative two-component sensor</fullName>
    </submittedName>
</protein>
<evidence type="ECO:0000313" key="1">
    <source>
        <dbReference type="EMBL" id="AIY15903.1"/>
    </source>
</evidence>
<dbReference type="STRING" id="2045.KR76_02405"/>
<dbReference type="EMBL" id="CP009896">
    <property type="protein sequence ID" value="AIY15903.1"/>
    <property type="molecule type" value="Genomic_DNA"/>
</dbReference>
<accession>A0A0A1DHA3</accession>
<dbReference type="GeneID" id="96607833"/>
<dbReference type="OrthoDB" id="227596at2"/>
<proteinExistence type="predicted"/>
<dbReference type="eggNOG" id="COG4585">
    <property type="taxonomic scope" value="Bacteria"/>
</dbReference>
<dbReference type="KEGG" id="psim:KR76_02405"/>
<gene>
    <name evidence="1" type="ORF">KR76_02405</name>
</gene>